<accession>A0AAE0F4Y9</accession>
<protein>
    <submittedName>
        <fullName evidence="2">Uncharacterized protein</fullName>
    </submittedName>
</protein>
<dbReference type="Proteomes" id="UP001190700">
    <property type="component" value="Unassembled WGS sequence"/>
</dbReference>
<feature type="region of interest" description="Disordered" evidence="1">
    <location>
        <begin position="1"/>
        <end position="21"/>
    </location>
</feature>
<organism evidence="2 3">
    <name type="scientific">Cymbomonas tetramitiformis</name>
    <dbReference type="NCBI Taxonomy" id="36881"/>
    <lineage>
        <taxon>Eukaryota</taxon>
        <taxon>Viridiplantae</taxon>
        <taxon>Chlorophyta</taxon>
        <taxon>Pyramimonadophyceae</taxon>
        <taxon>Pyramimonadales</taxon>
        <taxon>Pyramimonadaceae</taxon>
        <taxon>Cymbomonas</taxon>
    </lineage>
</organism>
<proteinExistence type="predicted"/>
<gene>
    <name evidence="2" type="ORF">CYMTET_38740</name>
</gene>
<dbReference type="AlphaFoldDB" id="A0AAE0F4Y9"/>
<sequence length="145" mass="15931">MHGSATPSVVSDDDTPRPVSALHAHEPDLHFADRIAQLGGLLIADEGRQPALTHMHAETDGERAEVDNGDDADYSDDEDASFDDETSPTACPYVPAQFVLCFILCLCHRRSADRCGFRCGCWHRHAHGSTDQWCCLCWSIDYGGL</sequence>
<reference evidence="2 3" key="1">
    <citation type="journal article" date="2015" name="Genome Biol. Evol.">
        <title>Comparative Genomics of a Bacterivorous Green Alga Reveals Evolutionary Causalities and Consequences of Phago-Mixotrophic Mode of Nutrition.</title>
        <authorList>
            <person name="Burns J.A."/>
            <person name="Paasch A."/>
            <person name="Narechania A."/>
            <person name="Kim E."/>
        </authorList>
    </citation>
    <scope>NUCLEOTIDE SEQUENCE [LARGE SCALE GENOMIC DNA]</scope>
    <source>
        <strain evidence="2 3">PLY_AMNH</strain>
    </source>
</reference>
<evidence type="ECO:0000313" key="2">
    <source>
        <dbReference type="EMBL" id="KAK3251948.1"/>
    </source>
</evidence>
<feature type="compositionally biased region" description="Acidic residues" evidence="1">
    <location>
        <begin position="67"/>
        <end position="83"/>
    </location>
</feature>
<feature type="region of interest" description="Disordered" evidence="1">
    <location>
        <begin position="52"/>
        <end position="83"/>
    </location>
</feature>
<evidence type="ECO:0000256" key="1">
    <source>
        <dbReference type="SAM" id="MobiDB-lite"/>
    </source>
</evidence>
<evidence type="ECO:0000313" key="3">
    <source>
        <dbReference type="Proteomes" id="UP001190700"/>
    </source>
</evidence>
<keyword evidence="3" id="KW-1185">Reference proteome</keyword>
<dbReference type="EMBL" id="LGRX02025730">
    <property type="protein sequence ID" value="KAK3251948.1"/>
    <property type="molecule type" value="Genomic_DNA"/>
</dbReference>
<feature type="compositionally biased region" description="Basic and acidic residues" evidence="1">
    <location>
        <begin position="55"/>
        <end position="66"/>
    </location>
</feature>
<comment type="caution">
    <text evidence="2">The sequence shown here is derived from an EMBL/GenBank/DDBJ whole genome shotgun (WGS) entry which is preliminary data.</text>
</comment>
<name>A0AAE0F4Y9_9CHLO</name>